<keyword evidence="3" id="KW-1003">Cell membrane</keyword>
<gene>
    <name evidence="11" type="ORF">JOE69_001744</name>
</gene>
<feature type="transmembrane region" description="Helical" evidence="8">
    <location>
        <begin position="501"/>
        <end position="522"/>
    </location>
</feature>
<organism evidence="11 12">
    <name type="scientific">Arthrobacter russicus</name>
    <dbReference type="NCBI Taxonomy" id="172040"/>
    <lineage>
        <taxon>Bacteria</taxon>
        <taxon>Bacillati</taxon>
        <taxon>Actinomycetota</taxon>
        <taxon>Actinomycetes</taxon>
        <taxon>Micrococcales</taxon>
        <taxon>Micrococcaceae</taxon>
        <taxon>Arthrobacter</taxon>
    </lineage>
</organism>
<feature type="region of interest" description="Disordered" evidence="9">
    <location>
        <begin position="1"/>
        <end position="21"/>
    </location>
</feature>
<protein>
    <submittedName>
        <fullName evidence="11">Iron(III) transport system permease protein</fullName>
    </submittedName>
</protein>
<dbReference type="Pfam" id="PF00528">
    <property type="entry name" value="BPD_transp_1"/>
    <property type="match status" value="2"/>
</dbReference>
<name>A0ABU1JC97_9MICC</name>
<evidence type="ECO:0000259" key="10">
    <source>
        <dbReference type="PROSITE" id="PS50928"/>
    </source>
</evidence>
<feature type="transmembrane region" description="Helical" evidence="8">
    <location>
        <begin position="236"/>
        <end position="255"/>
    </location>
</feature>
<feature type="transmembrane region" description="Helical" evidence="8">
    <location>
        <begin position="394"/>
        <end position="411"/>
    </location>
</feature>
<keyword evidence="6 8" id="KW-1133">Transmembrane helix</keyword>
<accession>A0ABU1JC97</accession>
<evidence type="ECO:0000256" key="2">
    <source>
        <dbReference type="ARBA" id="ARBA00022448"/>
    </source>
</evidence>
<dbReference type="SUPFAM" id="SSF161098">
    <property type="entry name" value="MetI-like"/>
    <property type="match status" value="2"/>
</dbReference>
<evidence type="ECO:0000256" key="7">
    <source>
        <dbReference type="ARBA" id="ARBA00023136"/>
    </source>
</evidence>
<dbReference type="RefSeq" id="WP_309797873.1">
    <property type="nucleotide sequence ID" value="NZ_BAAAHY010000005.1"/>
</dbReference>
<keyword evidence="12" id="KW-1185">Reference proteome</keyword>
<keyword evidence="7 8" id="KW-0472">Membrane</keyword>
<dbReference type="PROSITE" id="PS50928">
    <property type="entry name" value="ABC_TM1"/>
    <property type="match status" value="2"/>
</dbReference>
<evidence type="ECO:0000256" key="5">
    <source>
        <dbReference type="ARBA" id="ARBA00022692"/>
    </source>
</evidence>
<feature type="transmembrane region" description="Helical" evidence="8">
    <location>
        <begin position="74"/>
        <end position="97"/>
    </location>
</feature>
<feature type="transmembrane region" description="Helical" evidence="8">
    <location>
        <begin position="30"/>
        <end position="54"/>
    </location>
</feature>
<keyword evidence="2 8" id="KW-0813">Transport</keyword>
<dbReference type="InterPro" id="IPR035906">
    <property type="entry name" value="MetI-like_sf"/>
</dbReference>
<evidence type="ECO:0000313" key="11">
    <source>
        <dbReference type="EMBL" id="MDR6269506.1"/>
    </source>
</evidence>
<feature type="domain" description="ABC transmembrane type-1" evidence="10">
    <location>
        <begin position="329"/>
        <end position="519"/>
    </location>
</feature>
<dbReference type="Gene3D" id="1.10.3720.10">
    <property type="entry name" value="MetI-like"/>
    <property type="match status" value="2"/>
</dbReference>
<sequence>MISARAGRAGADFRPARPPLRRRRTGPSKVLLFLAATGMLFVAFPVVFLIVELLGQPDGAAWNALQRPRTWELVRSTLVLVAAVTAGTLAVGIPTAFLLARTTLAIRSFWMVATTLPLAIPSYVAGFAWVSFTPLRGFWGSFLVLFLVSVPYVTMPVTAALRRVDRDAESVARTLGAGPLRAFCSTTLPQIAPAAGAGALLVALYTLSDFGVVAIMRYPALTWAVQTAFSGTFNRALAIVFSLLIVALALLIVLAERAVRRRAVVYDKVRAIDDGGRWRLALPGQIAAGTGLAVVFSAAVGVPVVVLVDRILRSVADWDLEVGRLAQAAGATVAFGLAGAFLATLVALPVSILAARHRARSVSVLETGTYLGHGLPGIVLGLSMVYLVLTLAPAFYQSIGVLILAYGILFVPKASGSVRSAIMQVPRNLEDAARTSGYSAWRTALTVTLPLAWPGIAAGAMLVALTVMKELPATLMLRPIGTDTLATRLWQLTDISAYGAAAPYAILLILVGSGPVLLLAWVPGNRRPTAAGAA</sequence>
<comment type="caution">
    <text evidence="11">The sequence shown here is derived from an EMBL/GenBank/DDBJ whole genome shotgun (WGS) entry which is preliminary data.</text>
</comment>
<reference evidence="11 12" key="1">
    <citation type="submission" date="2023-07" db="EMBL/GenBank/DDBJ databases">
        <title>Sequencing the genomes of 1000 actinobacteria strains.</title>
        <authorList>
            <person name="Klenk H.-P."/>
        </authorList>
    </citation>
    <scope>NUCLEOTIDE SEQUENCE [LARGE SCALE GENOMIC DNA]</scope>
    <source>
        <strain evidence="11 12">DSM 14555</strain>
    </source>
</reference>
<dbReference type="EMBL" id="JAVDQF010000001">
    <property type="protein sequence ID" value="MDR6269506.1"/>
    <property type="molecule type" value="Genomic_DNA"/>
</dbReference>
<feature type="transmembrane region" description="Helical" evidence="8">
    <location>
        <begin position="191"/>
        <end position="216"/>
    </location>
</feature>
<dbReference type="PANTHER" id="PTHR43357">
    <property type="entry name" value="INNER MEMBRANE ABC TRANSPORTER PERMEASE PROTEIN YDCV"/>
    <property type="match status" value="1"/>
</dbReference>
<feature type="transmembrane region" description="Helical" evidence="8">
    <location>
        <begin position="138"/>
        <end position="161"/>
    </location>
</feature>
<feature type="transmembrane region" description="Helical" evidence="8">
    <location>
        <begin position="444"/>
        <end position="468"/>
    </location>
</feature>
<dbReference type="CDD" id="cd06261">
    <property type="entry name" value="TM_PBP2"/>
    <property type="match status" value="2"/>
</dbReference>
<keyword evidence="4" id="KW-0997">Cell inner membrane</keyword>
<evidence type="ECO:0000256" key="9">
    <source>
        <dbReference type="SAM" id="MobiDB-lite"/>
    </source>
</evidence>
<proteinExistence type="inferred from homology"/>
<keyword evidence="5 8" id="KW-0812">Transmembrane</keyword>
<evidence type="ECO:0000313" key="12">
    <source>
        <dbReference type="Proteomes" id="UP001185069"/>
    </source>
</evidence>
<feature type="transmembrane region" description="Helical" evidence="8">
    <location>
        <begin position="328"/>
        <end position="355"/>
    </location>
</feature>
<evidence type="ECO:0000256" key="6">
    <source>
        <dbReference type="ARBA" id="ARBA00022989"/>
    </source>
</evidence>
<evidence type="ECO:0000256" key="1">
    <source>
        <dbReference type="ARBA" id="ARBA00004429"/>
    </source>
</evidence>
<evidence type="ECO:0000256" key="8">
    <source>
        <dbReference type="RuleBase" id="RU363032"/>
    </source>
</evidence>
<evidence type="ECO:0000256" key="4">
    <source>
        <dbReference type="ARBA" id="ARBA00022519"/>
    </source>
</evidence>
<feature type="transmembrane region" description="Helical" evidence="8">
    <location>
        <begin position="109"/>
        <end position="132"/>
    </location>
</feature>
<feature type="transmembrane region" description="Helical" evidence="8">
    <location>
        <begin position="367"/>
        <end position="388"/>
    </location>
</feature>
<comment type="subcellular location">
    <subcellularLocation>
        <location evidence="1">Cell inner membrane</location>
        <topology evidence="1">Multi-pass membrane protein</topology>
    </subcellularLocation>
    <subcellularLocation>
        <location evidence="8">Cell membrane</location>
        <topology evidence="8">Multi-pass membrane protein</topology>
    </subcellularLocation>
</comment>
<dbReference type="InterPro" id="IPR000515">
    <property type="entry name" value="MetI-like"/>
</dbReference>
<dbReference type="PANTHER" id="PTHR43357:SF3">
    <property type="entry name" value="FE(3+)-TRANSPORT SYSTEM PERMEASE PROTEIN FBPB 2"/>
    <property type="match status" value="1"/>
</dbReference>
<dbReference type="Proteomes" id="UP001185069">
    <property type="component" value="Unassembled WGS sequence"/>
</dbReference>
<evidence type="ECO:0000256" key="3">
    <source>
        <dbReference type="ARBA" id="ARBA00022475"/>
    </source>
</evidence>
<feature type="domain" description="ABC transmembrane type-1" evidence="10">
    <location>
        <begin position="74"/>
        <end position="254"/>
    </location>
</feature>
<feature type="transmembrane region" description="Helical" evidence="8">
    <location>
        <begin position="286"/>
        <end position="308"/>
    </location>
</feature>
<comment type="similarity">
    <text evidence="8">Belongs to the binding-protein-dependent transport system permease family.</text>
</comment>